<proteinExistence type="predicted"/>
<sequence length="138" mass="15597">MKTFTPTTKADQDSRIPQLAAQDWERREARGAKEDAAETRQKAILEALELAPHFDLYRLPQNFWVAVLPSGERSTQNGAARVGQKGSSPRSHKTTSTFPTEIAGCTDLYHISDHILFFRSNLPEPEIRENIDLSFLPF</sequence>
<evidence type="ECO:0000313" key="2">
    <source>
        <dbReference type="EMBL" id="PHN01271.1"/>
    </source>
</evidence>
<gene>
    <name evidence="2" type="ORF">CRP01_37975</name>
</gene>
<feature type="compositionally biased region" description="Basic and acidic residues" evidence="1">
    <location>
        <begin position="23"/>
        <end position="38"/>
    </location>
</feature>
<evidence type="ECO:0000256" key="1">
    <source>
        <dbReference type="SAM" id="MobiDB-lite"/>
    </source>
</evidence>
<dbReference type="EMBL" id="PDUD01000058">
    <property type="protein sequence ID" value="PHN01271.1"/>
    <property type="molecule type" value="Genomic_DNA"/>
</dbReference>
<comment type="caution">
    <text evidence="2">The sequence shown here is derived from an EMBL/GenBank/DDBJ whole genome shotgun (WGS) entry which is preliminary data.</text>
</comment>
<evidence type="ECO:0000313" key="3">
    <source>
        <dbReference type="Proteomes" id="UP000223913"/>
    </source>
</evidence>
<dbReference type="RefSeq" id="WP_099155328.1">
    <property type="nucleotide sequence ID" value="NZ_PDUD01000058.1"/>
</dbReference>
<reference evidence="2 3" key="1">
    <citation type="submission" date="2017-10" db="EMBL/GenBank/DDBJ databases">
        <title>The draft genome sequence of Lewinella nigricans NBRC 102662.</title>
        <authorList>
            <person name="Wang K."/>
        </authorList>
    </citation>
    <scope>NUCLEOTIDE SEQUENCE [LARGE SCALE GENOMIC DNA]</scope>
    <source>
        <strain evidence="2 3">NBRC 102662</strain>
    </source>
</reference>
<feature type="compositionally biased region" description="Polar residues" evidence="1">
    <location>
        <begin position="85"/>
        <end position="97"/>
    </location>
</feature>
<dbReference type="AlphaFoldDB" id="A0A2D0MYA8"/>
<name>A0A2D0MYA8_FLAN2</name>
<feature type="region of interest" description="Disordered" evidence="1">
    <location>
        <begin position="1"/>
        <end position="38"/>
    </location>
</feature>
<organism evidence="2 3">
    <name type="scientific">Flavilitoribacter nigricans (strain ATCC 23147 / DSM 23189 / NBRC 102662 / NCIMB 1420 / SS-2)</name>
    <name type="common">Lewinella nigricans</name>
    <dbReference type="NCBI Taxonomy" id="1122177"/>
    <lineage>
        <taxon>Bacteria</taxon>
        <taxon>Pseudomonadati</taxon>
        <taxon>Bacteroidota</taxon>
        <taxon>Saprospiria</taxon>
        <taxon>Saprospirales</taxon>
        <taxon>Lewinellaceae</taxon>
        <taxon>Flavilitoribacter</taxon>
    </lineage>
</organism>
<dbReference type="Proteomes" id="UP000223913">
    <property type="component" value="Unassembled WGS sequence"/>
</dbReference>
<feature type="region of interest" description="Disordered" evidence="1">
    <location>
        <begin position="73"/>
        <end position="97"/>
    </location>
</feature>
<protein>
    <submittedName>
        <fullName evidence="2">Uncharacterized protein</fullName>
    </submittedName>
</protein>
<accession>A0A2D0MYA8</accession>
<keyword evidence="3" id="KW-1185">Reference proteome</keyword>